<dbReference type="AlphaFoldDB" id="Q1IMT3"/>
<dbReference type="HOGENOM" id="CLU_715296_0_0_0"/>
<accession>Q1IMT3</accession>
<feature type="repeat" description="NHL" evidence="2">
    <location>
        <begin position="118"/>
        <end position="155"/>
    </location>
</feature>
<evidence type="ECO:0000313" key="3">
    <source>
        <dbReference type="EMBL" id="ABF41817.1"/>
    </source>
</evidence>
<dbReference type="STRING" id="204669.Acid345_2816"/>
<dbReference type="KEGG" id="aba:Acid345_2816"/>
<evidence type="ECO:0000313" key="4">
    <source>
        <dbReference type="Proteomes" id="UP000002432"/>
    </source>
</evidence>
<dbReference type="PANTHER" id="PTHR24104:SF25">
    <property type="entry name" value="PROTEIN LIN-41"/>
    <property type="match status" value="1"/>
</dbReference>
<dbReference type="EnsemblBacteria" id="ABF41817">
    <property type="protein sequence ID" value="ABF41817"/>
    <property type="gene ID" value="Acid345_2816"/>
</dbReference>
<sequence>MIGAENVSQQNGLQLADAPRSLFPLVARGGGSEIRYIGAIFADGKFRVGAFASANAQEHANLYDGTTPLSRPADVPPAVELHPREQARENLSAKNTAQKSAAGRSEIVGLLDEVVTAVYGREQSLMGPTSVTTDRDGRVIVSDPAALSVHVFDPMRPFRILAGTQYRLQHIGPVATDAVRNIYVADPVQGVVVEFDREGRYLGEIGRLGEGEGIFHEPVAMAVDVHHFLYVADAERDMVLMVNSEGKILRRAGGRRKELGVSLEHPSALVLKHDQLFVLDANDTRVQVFDSQLRRRMTFDTGLGPGHRTLDLDTAGNIYVSDGRTIYIFDGEGHRKGEFGRKGSLRGEISSVAGLWIDENDRMYVTDKENRRVAVFQIKMLEDTAH</sequence>
<dbReference type="Gene3D" id="2.120.10.30">
    <property type="entry name" value="TolB, C-terminal domain"/>
    <property type="match status" value="2"/>
</dbReference>
<dbReference type="GO" id="GO:0008270">
    <property type="term" value="F:zinc ion binding"/>
    <property type="evidence" value="ECO:0007669"/>
    <property type="project" value="UniProtKB-KW"/>
</dbReference>
<name>Q1IMT3_KORVE</name>
<dbReference type="InterPro" id="IPR011042">
    <property type="entry name" value="6-blade_b-propeller_TolB-like"/>
</dbReference>
<dbReference type="eggNOG" id="COG3391">
    <property type="taxonomic scope" value="Bacteria"/>
</dbReference>
<evidence type="ECO:0000256" key="1">
    <source>
        <dbReference type="ARBA" id="ARBA00022737"/>
    </source>
</evidence>
<proteinExistence type="predicted"/>
<dbReference type="InterPro" id="IPR050952">
    <property type="entry name" value="TRIM-NHL_E3_ligases"/>
</dbReference>
<dbReference type="InterPro" id="IPR001258">
    <property type="entry name" value="NHL_repeat"/>
</dbReference>
<dbReference type="PANTHER" id="PTHR24104">
    <property type="entry name" value="E3 UBIQUITIN-PROTEIN LIGASE NHLRC1-RELATED"/>
    <property type="match status" value="1"/>
</dbReference>
<reference evidence="3 4" key="1">
    <citation type="journal article" date="2009" name="Appl. Environ. Microbiol.">
        <title>Three genomes from the phylum Acidobacteria provide insight into the lifestyles of these microorganisms in soils.</title>
        <authorList>
            <person name="Ward N.L."/>
            <person name="Challacombe J.F."/>
            <person name="Janssen P.H."/>
            <person name="Henrissat B."/>
            <person name="Coutinho P.M."/>
            <person name="Wu M."/>
            <person name="Xie G."/>
            <person name="Haft D.H."/>
            <person name="Sait M."/>
            <person name="Badger J."/>
            <person name="Barabote R.D."/>
            <person name="Bradley B."/>
            <person name="Brettin T.S."/>
            <person name="Brinkac L.M."/>
            <person name="Bruce D."/>
            <person name="Creasy T."/>
            <person name="Daugherty S.C."/>
            <person name="Davidsen T.M."/>
            <person name="DeBoy R.T."/>
            <person name="Detter J.C."/>
            <person name="Dodson R.J."/>
            <person name="Durkin A.S."/>
            <person name="Ganapathy A."/>
            <person name="Gwinn-Giglio M."/>
            <person name="Han C.S."/>
            <person name="Khouri H."/>
            <person name="Kiss H."/>
            <person name="Kothari S.P."/>
            <person name="Madupu R."/>
            <person name="Nelson K.E."/>
            <person name="Nelson W.C."/>
            <person name="Paulsen I."/>
            <person name="Penn K."/>
            <person name="Ren Q."/>
            <person name="Rosovitz M.J."/>
            <person name="Selengut J.D."/>
            <person name="Shrivastava S."/>
            <person name="Sullivan S.A."/>
            <person name="Tapia R."/>
            <person name="Thompson L.S."/>
            <person name="Watkins K.L."/>
            <person name="Yang Q."/>
            <person name="Yu C."/>
            <person name="Zafar N."/>
            <person name="Zhou L."/>
            <person name="Kuske C.R."/>
        </authorList>
    </citation>
    <scope>NUCLEOTIDE SEQUENCE [LARGE SCALE GENOMIC DNA]</scope>
    <source>
        <strain evidence="3 4">Ellin345</strain>
    </source>
</reference>
<dbReference type="PROSITE" id="PS51125">
    <property type="entry name" value="NHL"/>
    <property type="match status" value="1"/>
</dbReference>
<evidence type="ECO:0000256" key="2">
    <source>
        <dbReference type="PROSITE-ProRule" id="PRU00504"/>
    </source>
</evidence>
<keyword evidence="1" id="KW-0677">Repeat</keyword>
<keyword evidence="4" id="KW-1185">Reference proteome</keyword>
<dbReference type="SUPFAM" id="SSF63829">
    <property type="entry name" value="Calcium-dependent phosphotriesterase"/>
    <property type="match status" value="1"/>
</dbReference>
<dbReference type="EMBL" id="CP000360">
    <property type="protein sequence ID" value="ABF41817.1"/>
    <property type="molecule type" value="Genomic_DNA"/>
</dbReference>
<organism evidence="3 4">
    <name type="scientific">Koribacter versatilis (strain Ellin345)</name>
    <dbReference type="NCBI Taxonomy" id="204669"/>
    <lineage>
        <taxon>Bacteria</taxon>
        <taxon>Pseudomonadati</taxon>
        <taxon>Acidobacteriota</taxon>
        <taxon>Terriglobia</taxon>
        <taxon>Terriglobales</taxon>
        <taxon>Candidatus Korobacteraceae</taxon>
        <taxon>Candidatus Korobacter</taxon>
    </lineage>
</organism>
<dbReference type="Proteomes" id="UP000002432">
    <property type="component" value="Chromosome"/>
</dbReference>
<gene>
    <name evidence="3" type="ordered locus">Acid345_2816</name>
</gene>
<protein>
    <submittedName>
        <fullName evidence="3">NHL repeat protein</fullName>
    </submittedName>
</protein>